<proteinExistence type="predicted"/>
<dbReference type="Proteomes" id="UP001153331">
    <property type="component" value="Unassembled WGS sequence"/>
</dbReference>
<name>A0ACC2HZL9_9PLEO</name>
<evidence type="ECO:0000313" key="1">
    <source>
        <dbReference type="EMBL" id="KAJ8108507.1"/>
    </source>
</evidence>
<sequence length="139" mass="14077">MSAEYKGQNPLDIAKQAEQGLNSRANVHGTDPNTTNSNRGPGASDSAKESGIDESAVNKFPGATVTIGSAASGAGNNRDIPLSEGGDINPATGQLYKAGDFEKGVGAPEVKDASYARNHGGEPDADAPVRQGQGQTGKP</sequence>
<comment type="caution">
    <text evidence="1">The sequence shown here is derived from an EMBL/GenBank/DDBJ whole genome shotgun (WGS) entry which is preliminary data.</text>
</comment>
<gene>
    <name evidence="1" type="ORF">OPT61_g8126</name>
</gene>
<evidence type="ECO:0000313" key="2">
    <source>
        <dbReference type="Proteomes" id="UP001153331"/>
    </source>
</evidence>
<protein>
    <submittedName>
        <fullName evidence="1">Uncharacterized protein</fullName>
    </submittedName>
</protein>
<organism evidence="1 2">
    <name type="scientific">Boeremia exigua</name>
    <dbReference type="NCBI Taxonomy" id="749465"/>
    <lineage>
        <taxon>Eukaryota</taxon>
        <taxon>Fungi</taxon>
        <taxon>Dikarya</taxon>
        <taxon>Ascomycota</taxon>
        <taxon>Pezizomycotina</taxon>
        <taxon>Dothideomycetes</taxon>
        <taxon>Pleosporomycetidae</taxon>
        <taxon>Pleosporales</taxon>
        <taxon>Pleosporineae</taxon>
        <taxon>Didymellaceae</taxon>
        <taxon>Boeremia</taxon>
    </lineage>
</organism>
<keyword evidence="2" id="KW-1185">Reference proteome</keyword>
<dbReference type="EMBL" id="JAPHNI010000739">
    <property type="protein sequence ID" value="KAJ8108507.1"/>
    <property type="molecule type" value="Genomic_DNA"/>
</dbReference>
<accession>A0ACC2HZL9</accession>
<reference evidence="1" key="1">
    <citation type="submission" date="2022-11" db="EMBL/GenBank/DDBJ databases">
        <title>Genome Sequence of Boeremia exigua.</title>
        <authorList>
            <person name="Buettner E."/>
        </authorList>
    </citation>
    <scope>NUCLEOTIDE SEQUENCE</scope>
    <source>
        <strain evidence="1">CU02</strain>
    </source>
</reference>